<proteinExistence type="predicted"/>
<dbReference type="AlphaFoldDB" id="A0A4Z2IPD1"/>
<organism evidence="2 3">
    <name type="scientific">Liparis tanakae</name>
    <name type="common">Tanaka's snailfish</name>
    <dbReference type="NCBI Taxonomy" id="230148"/>
    <lineage>
        <taxon>Eukaryota</taxon>
        <taxon>Metazoa</taxon>
        <taxon>Chordata</taxon>
        <taxon>Craniata</taxon>
        <taxon>Vertebrata</taxon>
        <taxon>Euteleostomi</taxon>
        <taxon>Actinopterygii</taxon>
        <taxon>Neopterygii</taxon>
        <taxon>Teleostei</taxon>
        <taxon>Neoteleostei</taxon>
        <taxon>Acanthomorphata</taxon>
        <taxon>Eupercaria</taxon>
        <taxon>Perciformes</taxon>
        <taxon>Cottioidei</taxon>
        <taxon>Cottales</taxon>
        <taxon>Liparidae</taxon>
        <taxon>Liparis</taxon>
    </lineage>
</organism>
<keyword evidence="3" id="KW-1185">Reference proteome</keyword>
<dbReference type="EMBL" id="SRLO01000068">
    <property type="protein sequence ID" value="TNN79033.1"/>
    <property type="molecule type" value="Genomic_DNA"/>
</dbReference>
<evidence type="ECO:0000313" key="2">
    <source>
        <dbReference type="EMBL" id="TNN79033.1"/>
    </source>
</evidence>
<evidence type="ECO:0000256" key="1">
    <source>
        <dbReference type="SAM" id="MobiDB-lite"/>
    </source>
</evidence>
<name>A0A4Z2IPD1_9TELE</name>
<accession>A0A4Z2IPD1</accession>
<dbReference type="Proteomes" id="UP000314294">
    <property type="component" value="Unassembled WGS sequence"/>
</dbReference>
<sequence length="343" mass="36686">MSDSIQQAIGDGPAARPFLIGLASGTRGASAAAGPLESLKDAIAGGMRLSSSCLWPVSRSHSWNLTSTNSWNWRFCSLERTRTHTHTHETSVRTDVKYGAGREYSAKILQRGSGSIFSSPFFSSHETASCDEPSQRRLIRRRQSPRHLARVALRPERHDQLVKLGRGQQAVAGGVRAGRRVERGVGEALVPQEQRSIPGVGDHSQPHAGHVILQGRVDGVEGPQRDVHVSGEEQGAGGRQGVDGQFLAGAQAGGYPKGVEREALVETGEELVQGEGVAEGGVAGPYLEQTFGEQLVDGLNLSAGAEGTLQEQAQAPHSLQGYLAKNTHETNVRRGRRSCRFGL</sequence>
<evidence type="ECO:0000313" key="3">
    <source>
        <dbReference type="Proteomes" id="UP000314294"/>
    </source>
</evidence>
<gene>
    <name evidence="2" type="ORF">EYF80_010712</name>
</gene>
<feature type="region of interest" description="Disordered" evidence="1">
    <location>
        <begin position="221"/>
        <end position="242"/>
    </location>
</feature>
<protein>
    <submittedName>
        <fullName evidence="2">Uncharacterized protein</fullName>
    </submittedName>
</protein>
<comment type="caution">
    <text evidence="2">The sequence shown here is derived from an EMBL/GenBank/DDBJ whole genome shotgun (WGS) entry which is preliminary data.</text>
</comment>
<reference evidence="2 3" key="1">
    <citation type="submission" date="2019-03" db="EMBL/GenBank/DDBJ databases">
        <title>First draft genome of Liparis tanakae, snailfish: a comprehensive survey of snailfish specific genes.</title>
        <authorList>
            <person name="Kim W."/>
            <person name="Song I."/>
            <person name="Jeong J.-H."/>
            <person name="Kim D."/>
            <person name="Kim S."/>
            <person name="Ryu S."/>
            <person name="Song J.Y."/>
            <person name="Lee S.K."/>
        </authorList>
    </citation>
    <scope>NUCLEOTIDE SEQUENCE [LARGE SCALE GENOMIC DNA]</scope>
    <source>
        <tissue evidence="2">Muscle</tissue>
    </source>
</reference>